<evidence type="ECO:0000313" key="2">
    <source>
        <dbReference type="Proteomes" id="UP000299102"/>
    </source>
</evidence>
<gene>
    <name evidence="1" type="ORF">EVAR_62313_1</name>
</gene>
<proteinExistence type="predicted"/>
<accession>A0A4C1ZHA6</accession>
<dbReference type="EMBL" id="BGZK01001785">
    <property type="protein sequence ID" value="GBP86299.1"/>
    <property type="molecule type" value="Genomic_DNA"/>
</dbReference>
<protein>
    <submittedName>
        <fullName evidence="1">Uncharacterized protein</fullName>
    </submittedName>
</protein>
<dbReference type="AlphaFoldDB" id="A0A4C1ZHA6"/>
<reference evidence="1 2" key="1">
    <citation type="journal article" date="2019" name="Commun. Biol.">
        <title>The bagworm genome reveals a unique fibroin gene that provides high tensile strength.</title>
        <authorList>
            <person name="Kono N."/>
            <person name="Nakamura H."/>
            <person name="Ohtoshi R."/>
            <person name="Tomita M."/>
            <person name="Numata K."/>
            <person name="Arakawa K."/>
        </authorList>
    </citation>
    <scope>NUCLEOTIDE SEQUENCE [LARGE SCALE GENOMIC DNA]</scope>
</reference>
<dbReference type="Proteomes" id="UP000299102">
    <property type="component" value="Unassembled WGS sequence"/>
</dbReference>
<comment type="caution">
    <text evidence="1">The sequence shown here is derived from an EMBL/GenBank/DDBJ whole genome shotgun (WGS) entry which is preliminary data.</text>
</comment>
<name>A0A4C1ZHA6_EUMVA</name>
<keyword evidence="2" id="KW-1185">Reference proteome</keyword>
<evidence type="ECO:0000313" key="1">
    <source>
        <dbReference type="EMBL" id="GBP86299.1"/>
    </source>
</evidence>
<sequence length="123" mass="13601">MPNATLSAANCTAVMTCTVKLSSFIIPPPRFILPQSLSLQIDGQLRSEDVPGPIRGGRGPITMASPLRRNRSAAASVFLSVRLLRNLERFLLTALQETWWGRVDADHLYTVAATEHKDMCHRT</sequence>
<organism evidence="1 2">
    <name type="scientific">Eumeta variegata</name>
    <name type="common">Bagworm moth</name>
    <name type="synonym">Eumeta japonica</name>
    <dbReference type="NCBI Taxonomy" id="151549"/>
    <lineage>
        <taxon>Eukaryota</taxon>
        <taxon>Metazoa</taxon>
        <taxon>Ecdysozoa</taxon>
        <taxon>Arthropoda</taxon>
        <taxon>Hexapoda</taxon>
        <taxon>Insecta</taxon>
        <taxon>Pterygota</taxon>
        <taxon>Neoptera</taxon>
        <taxon>Endopterygota</taxon>
        <taxon>Lepidoptera</taxon>
        <taxon>Glossata</taxon>
        <taxon>Ditrysia</taxon>
        <taxon>Tineoidea</taxon>
        <taxon>Psychidae</taxon>
        <taxon>Oiketicinae</taxon>
        <taxon>Eumeta</taxon>
    </lineage>
</organism>